<keyword evidence="3" id="KW-1185">Reference proteome</keyword>
<feature type="region of interest" description="Disordered" evidence="1">
    <location>
        <begin position="786"/>
        <end position="805"/>
    </location>
</feature>
<feature type="region of interest" description="Disordered" evidence="1">
    <location>
        <begin position="17"/>
        <end position="39"/>
    </location>
</feature>
<name>A0A2P5KAH7_9BURK</name>
<evidence type="ECO:0000256" key="1">
    <source>
        <dbReference type="SAM" id="MobiDB-lite"/>
    </source>
</evidence>
<protein>
    <submittedName>
        <fullName evidence="2">Uncharacterized protein</fullName>
    </submittedName>
</protein>
<dbReference type="RefSeq" id="WP_199180459.1">
    <property type="nucleotide sequence ID" value="NZ_CP062179.1"/>
</dbReference>
<feature type="region of interest" description="Disordered" evidence="1">
    <location>
        <begin position="750"/>
        <end position="773"/>
    </location>
</feature>
<dbReference type="Proteomes" id="UP000243096">
    <property type="component" value="Unassembled WGS sequence"/>
</dbReference>
<accession>A0A2P5KAH7</accession>
<feature type="compositionally biased region" description="Polar residues" evidence="1">
    <location>
        <begin position="787"/>
        <end position="804"/>
    </location>
</feature>
<dbReference type="EMBL" id="PRDW01000006">
    <property type="protein sequence ID" value="PPB83716.1"/>
    <property type="molecule type" value="Genomic_DNA"/>
</dbReference>
<proteinExistence type="predicted"/>
<comment type="caution">
    <text evidence="2">The sequence shown here is derived from an EMBL/GenBank/DDBJ whole genome shotgun (WGS) entry which is preliminary data.</text>
</comment>
<feature type="region of interest" description="Disordered" evidence="1">
    <location>
        <begin position="456"/>
        <end position="482"/>
    </location>
</feature>
<evidence type="ECO:0000313" key="3">
    <source>
        <dbReference type="Proteomes" id="UP000243096"/>
    </source>
</evidence>
<dbReference type="AlphaFoldDB" id="A0A2P5KAH7"/>
<feature type="region of interest" description="Disordered" evidence="1">
    <location>
        <begin position="1053"/>
        <end position="1079"/>
    </location>
</feature>
<evidence type="ECO:0000313" key="2">
    <source>
        <dbReference type="EMBL" id="PPB83716.1"/>
    </source>
</evidence>
<sequence length="1079" mass="115479">MPADVIVSPSSGVVYTASPAGEHAGPKSNHKKSLGFTAPKPAATSRRTAALHELRSKIGAPLRGKQPRPSVGAAIPARAIGVTPADYDTPGYSIDTVGVLGVDEPRLWTRAQLLNHLVEANYPGPNLATAELAHQLHTGLDDGTGKVSAARAQLVLFAMHEAGLRDSTTATMVLRQLRTLNFDQPFHDASAAAGGAHLPDQQQAWRASWETARVLARTEYGFETLLKLRAEKSAPLSRSADRDMLHVLLDTADRIETHVRLVQQRDGHATSVHAALDFDDPSPSGTAKHQQWLQSHLAMNGQDAKATLLASQVFAIAKKYFDQTEPPHSTSGSTPEDRFASFIRTLAPSEKEALFDWQQRFHESGRGTDKAKASGRLNNVRKVVTSIIGKVVPGKVAALFNQRPGLHETDKAKASHRLNKFVSEVAPRDREHCGSHLVQRIRGAMKAPMIATRIPSGASRAAEKSSAADLQASAPDHASAASTTEASELTRAASTATQSVTTAVADATDSGWDALKHIVPSLRPGMAVEFSDGGELAVTTERVSASVTAAVSEAAQASPVPLLVVVPSINAKRSRKRKATVQMGCTEQHAWLFIGTAHATGDGAGVGVLVGASLPGSLVGGAVGVQFYDSEHARPRGILVQVARQLKEDGSGYDDEVMQARVNHILDTMKSLLPAGAAAKSRGTSEQCWNTLAQSLVGARDVSVGWIEGTVDEKRHGASMGPLVSAGVPLGLPAPFSTSVSASVPVSGKHVNSISTSRSDSGRMSTEKRHTERSIEVKIETKVGASISATTSNSPKSGVSTGPTSKRLWDKQIYQVKVSLSRTLQTHHGKIDPRACFLDVDFPDATAYEYATRQLLDHDGAHDDAGIKAVGTYLEQKRAQSAEPLANQVASAVKNVLELGNGTRQTDSHIHRYALTDPAAEQINLLQAHFEQHYLRPWEAGSRERLSVKDLDRMKQVIEAKREQILADPASWRLASLVTKERSEAHESAPILSPWARGLATALLLVDANVGAARVDNNEVVHHRFATDVNIKPLVDVSMSGITFDRLRRDGSHTFMGKPRAAAKGTRRGKGSNEASSRI</sequence>
<reference evidence="2 3" key="1">
    <citation type="submission" date="2018-01" db="EMBL/GenBank/DDBJ databases">
        <title>Genomic Encyclopedia of Type Strains, Phase III (KMG-III): the genomes of soil and plant-associated and newly described type strains.</title>
        <authorList>
            <person name="Whitman W."/>
        </authorList>
    </citation>
    <scope>NUCLEOTIDE SEQUENCE [LARGE SCALE GENOMIC DNA]</scope>
    <source>
        <strain evidence="2 3">HKI456</strain>
    </source>
</reference>
<feature type="compositionally biased region" description="Polar residues" evidence="1">
    <location>
        <begin position="750"/>
        <end position="764"/>
    </location>
</feature>
<organism evidence="2 3">
    <name type="scientific">Mycetohabitans endofungorum</name>
    <dbReference type="NCBI Taxonomy" id="417203"/>
    <lineage>
        <taxon>Bacteria</taxon>
        <taxon>Pseudomonadati</taxon>
        <taxon>Pseudomonadota</taxon>
        <taxon>Betaproteobacteria</taxon>
        <taxon>Burkholderiales</taxon>
        <taxon>Burkholderiaceae</taxon>
        <taxon>Mycetohabitans</taxon>
    </lineage>
</organism>
<gene>
    <name evidence="2" type="ORF">B0O95_106107</name>
</gene>